<dbReference type="PANTHER" id="PTHR22847">
    <property type="entry name" value="WD40 REPEAT PROTEIN"/>
    <property type="match status" value="1"/>
</dbReference>
<dbReference type="SUPFAM" id="SSF81383">
    <property type="entry name" value="F-box domain"/>
    <property type="match status" value="1"/>
</dbReference>
<dbReference type="Gene3D" id="2.130.10.10">
    <property type="entry name" value="YVTN repeat-like/Quinoprotein amine dehydrogenase"/>
    <property type="match status" value="2"/>
</dbReference>
<name>A0A2G4SUJ7_RHIZD</name>
<dbReference type="PROSITE" id="PS00678">
    <property type="entry name" value="WD_REPEATS_1"/>
    <property type="match status" value="4"/>
</dbReference>
<dbReference type="SMART" id="SM00320">
    <property type="entry name" value="WD40"/>
    <property type="match status" value="7"/>
</dbReference>
<gene>
    <name evidence="5" type="ORF">RHIMIDRAFT_132184</name>
</gene>
<dbReference type="EMBL" id="KZ303849">
    <property type="protein sequence ID" value="PHZ12435.1"/>
    <property type="molecule type" value="Genomic_DNA"/>
</dbReference>
<dbReference type="InterPro" id="IPR019775">
    <property type="entry name" value="WD40_repeat_CS"/>
</dbReference>
<dbReference type="PROSITE" id="PS50181">
    <property type="entry name" value="FBOX"/>
    <property type="match status" value="1"/>
</dbReference>
<dbReference type="Proteomes" id="UP000242254">
    <property type="component" value="Unassembled WGS sequence"/>
</dbReference>
<dbReference type="InterPro" id="IPR001680">
    <property type="entry name" value="WD40_rpt"/>
</dbReference>
<feature type="repeat" description="WD" evidence="3">
    <location>
        <begin position="285"/>
        <end position="324"/>
    </location>
</feature>
<keyword evidence="2" id="KW-0677">Repeat</keyword>
<evidence type="ECO:0000256" key="1">
    <source>
        <dbReference type="ARBA" id="ARBA00022574"/>
    </source>
</evidence>
<dbReference type="PRINTS" id="PR00320">
    <property type="entry name" value="GPROTEINBRPT"/>
</dbReference>
<accession>A0A2G4SUJ7</accession>
<dbReference type="CDD" id="cd00200">
    <property type="entry name" value="WD40"/>
    <property type="match status" value="1"/>
</dbReference>
<evidence type="ECO:0000313" key="6">
    <source>
        <dbReference type="Proteomes" id="UP000242254"/>
    </source>
</evidence>
<feature type="repeat" description="WD" evidence="3">
    <location>
        <begin position="245"/>
        <end position="284"/>
    </location>
</feature>
<feature type="repeat" description="WD" evidence="3">
    <location>
        <begin position="365"/>
        <end position="404"/>
    </location>
</feature>
<dbReference type="InterPro" id="IPR015943">
    <property type="entry name" value="WD40/YVTN_repeat-like_dom_sf"/>
</dbReference>
<evidence type="ECO:0000259" key="4">
    <source>
        <dbReference type="PROSITE" id="PS50181"/>
    </source>
</evidence>
<dbReference type="PROSITE" id="PS50082">
    <property type="entry name" value="WD_REPEATS_2"/>
    <property type="match status" value="6"/>
</dbReference>
<dbReference type="STRING" id="1340429.A0A2G4SUJ7"/>
<feature type="domain" description="F-box" evidence="4">
    <location>
        <begin position="72"/>
        <end position="118"/>
    </location>
</feature>
<keyword evidence="6" id="KW-1185">Reference proteome</keyword>
<dbReference type="PANTHER" id="PTHR22847:SF745">
    <property type="entry name" value="F-BOX_WD REPEAT-CONTAINING PROTEIN 7"/>
    <property type="match status" value="1"/>
</dbReference>
<dbReference type="RefSeq" id="XP_023466143.1">
    <property type="nucleotide sequence ID" value="XM_023605559.1"/>
</dbReference>
<dbReference type="GeneID" id="35436549"/>
<dbReference type="PROSITE" id="PS50294">
    <property type="entry name" value="WD_REPEATS_REGION"/>
    <property type="match status" value="6"/>
</dbReference>
<dbReference type="SMART" id="SM00256">
    <property type="entry name" value="FBOX"/>
    <property type="match status" value="1"/>
</dbReference>
<dbReference type="InterPro" id="IPR020472">
    <property type="entry name" value="WD40_PAC1"/>
</dbReference>
<sequence>MVYPHNNSLYNYLNNNDNYGIPIAAPHGRDVEMTEASLVNERPNKLRSKRILHYRSMEPEIIEWNMKKEKRLDFTSILPFELCLQIISLLDFNTLLSVPLVSRRWASLFYQDELWKIKMVENNWRLKIPTNVTLTEEEQSWYYWYKQRHQLETRWNTGKVASHYLMGHKDGVYCIQFDDDKIITGSRDKTIKIWDPQLYQCIYTLEGHAGSVLCLRYDDEIIVSGSSDTTVIVWDMRTKRIRARLHGHTAGVSDVAFDDRYIISSSKDTSIRVWDRKTFQPIRMIVGHRGAVNSIQIHGNYLVSASNDTLIKLWEISSGKMIREFVGHHHGLACVQFDGRRIVSGSSDHTIRVWDAETGLCTMIFAGHSGLVRNLRLLGNRVVSASYDQTVRVWDINSGACLLNFQSGHSSWIFDVHFDRKKIISTSQDRKILIMDFAHELNTKCLDL</sequence>
<feature type="repeat" description="WD" evidence="3">
    <location>
        <begin position="205"/>
        <end position="244"/>
    </location>
</feature>
<feature type="repeat" description="WD" evidence="3">
    <location>
        <begin position="165"/>
        <end position="195"/>
    </location>
</feature>
<proteinExistence type="predicted"/>
<dbReference type="SUPFAM" id="SSF50978">
    <property type="entry name" value="WD40 repeat-like"/>
    <property type="match status" value="1"/>
</dbReference>
<dbReference type="AlphaFoldDB" id="A0A2G4SUJ7"/>
<dbReference type="Pfam" id="PF12937">
    <property type="entry name" value="F-box-like"/>
    <property type="match status" value="1"/>
</dbReference>
<evidence type="ECO:0000256" key="2">
    <source>
        <dbReference type="ARBA" id="ARBA00022737"/>
    </source>
</evidence>
<feature type="repeat" description="WD" evidence="3">
    <location>
        <begin position="325"/>
        <end position="364"/>
    </location>
</feature>
<evidence type="ECO:0000256" key="3">
    <source>
        <dbReference type="PROSITE-ProRule" id="PRU00221"/>
    </source>
</evidence>
<reference evidence="5 6" key="1">
    <citation type="journal article" date="2016" name="Proc. Natl. Acad. Sci. U.S.A.">
        <title>Lipid metabolic changes in an early divergent fungus govern the establishment of a mutualistic symbiosis with endobacteria.</title>
        <authorList>
            <person name="Lastovetsky O.A."/>
            <person name="Gaspar M.L."/>
            <person name="Mondo S.J."/>
            <person name="LaButti K.M."/>
            <person name="Sandor L."/>
            <person name="Grigoriev I.V."/>
            <person name="Henry S.A."/>
            <person name="Pawlowska T.E."/>
        </authorList>
    </citation>
    <scope>NUCLEOTIDE SEQUENCE [LARGE SCALE GENOMIC DNA]</scope>
    <source>
        <strain evidence="5 6">ATCC 52813</strain>
    </source>
</reference>
<evidence type="ECO:0000313" key="5">
    <source>
        <dbReference type="EMBL" id="PHZ12435.1"/>
    </source>
</evidence>
<protein>
    <submittedName>
        <fullName evidence="5">WD40 repeat-like protein</fullName>
    </submittedName>
</protein>
<dbReference type="InterPro" id="IPR036322">
    <property type="entry name" value="WD40_repeat_dom_sf"/>
</dbReference>
<dbReference type="Gene3D" id="1.20.1280.50">
    <property type="match status" value="1"/>
</dbReference>
<dbReference type="InterPro" id="IPR001810">
    <property type="entry name" value="F-box_dom"/>
</dbReference>
<dbReference type="InterPro" id="IPR036047">
    <property type="entry name" value="F-box-like_dom_sf"/>
</dbReference>
<organism evidence="5 6">
    <name type="scientific">Rhizopus microsporus ATCC 52813</name>
    <dbReference type="NCBI Taxonomy" id="1340429"/>
    <lineage>
        <taxon>Eukaryota</taxon>
        <taxon>Fungi</taxon>
        <taxon>Fungi incertae sedis</taxon>
        <taxon>Mucoromycota</taxon>
        <taxon>Mucoromycotina</taxon>
        <taxon>Mucoromycetes</taxon>
        <taxon>Mucorales</taxon>
        <taxon>Mucorineae</taxon>
        <taxon>Rhizopodaceae</taxon>
        <taxon>Rhizopus</taxon>
    </lineage>
</organism>
<dbReference type="Pfam" id="PF00400">
    <property type="entry name" value="WD40"/>
    <property type="match status" value="7"/>
</dbReference>
<keyword evidence="1 3" id="KW-0853">WD repeat</keyword>